<dbReference type="PROSITE" id="PS50801">
    <property type="entry name" value="STAS"/>
    <property type="match status" value="1"/>
</dbReference>
<accession>A0ABN0UB57</accession>
<dbReference type="InterPro" id="IPR003658">
    <property type="entry name" value="Anti-sigma_ant"/>
</dbReference>
<protein>
    <recommendedName>
        <fullName evidence="2">Anti-sigma factor antagonist</fullName>
    </recommendedName>
</protein>
<comment type="caution">
    <text evidence="4">The sequence shown here is derived from an EMBL/GenBank/DDBJ whole genome shotgun (WGS) entry which is preliminary data.</text>
</comment>
<gene>
    <name evidence="4" type="ORF">GCM10010492_50050</name>
</gene>
<comment type="similarity">
    <text evidence="1 2">Belongs to the anti-sigma-factor antagonist family.</text>
</comment>
<evidence type="ECO:0000313" key="5">
    <source>
        <dbReference type="Proteomes" id="UP001500416"/>
    </source>
</evidence>
<dbReference type="CDD" id="cd07043">
    <property type="entry name" value="STAS_anti-anti-sigma_factors"/>
    <property type="match status" value="1"/>
</dbReference>
<dbReference type="EMBL" id="BAAABU010000013">
    <property type="protein sequence ID" value="GAA0244731.1"/>
    <property type="molecule type" value="Genomic_DNA"/>
</dbReference>
<dbReference type="Gene3D" id="3.30.750.24">
    <property type="entry name" value="STAS domain"/>
    <property type="match status" value="1"/>
</dbReference>
<sequence length="119" mass="12734">MVDTIASATVTLHRGVPVVVVSGEVDAHTIESIRDRVFGELDREPRRLVLDLTGVAFLGSDGLQLLVETTVRARRAGTRVVVAAGQRAVLHPLRLTELDRAITVRDSVDDAATAVLLTG</sequence>
<dbReference type="RefSeq" id="WP_343936317.1">
    <property type="nucleotide sequence ID" value="NZ_BAAABU010000013.1"/>
</dbReference>
<dbReference type="InterPro" id="IPR002645">
    <property type="entry name" value="STAS_dom"/>
</dbReference>
<evidence type="ECO:0000313" key="4">
    <source>
        <dbReference type="EMBL" id="GAA0244731.1"/>
    </source>
</evidence>
<dbReference type="PANTHER" id="PTHR33495:SF2">
    <property type="entry name" value="ANTI-SIGMA FACTOR ANTAGONIST TM_1081-RELATED"/>
    <property type="match status" value="1"/>
</dbReference>
<dbReference type="InterPro" id="IPR036513">
    <property type="entry name" value="STAS_dom_sf"/>
</dbReference>
<organism evidence="4 5">
    <name type="scientific">Saccharothrix mutabilis subsp. mutabilis</name>
    <dbReference type="NCBI Taxonomy" id="66855"/>
    <lineage>
        <taxon>Bacteria</taxon>
        <taxon>Bacillati</taxon>
        <taxon>Actinomycetota</taxon>
        <taxon>Actinomycetes</taxon>
        <taxon>Pseudonocardiales</taxon>
        <taxon>Pseudonocardiaceae</taxon>
        <taxon>Saccharothrix</taxon>
    </lineage>
</organism>
<keyword evidence="5" id="KW-1185">Reference proteome</keyword>
<evidence type="ECO:0000256" key="2">
    <source>
        <dbReference type="RuleBase" id="RU003749"/>
    </source>
</evidence>
<proteinExistence type="inferred from homology"/>
<dbReference type="Proteomes" id="UP001500416">
    <property type="component" value="Unassembled WGS sequence"/>
</dbReference>
<evidence type="ECO:0000259" key="3">
    <source>
        <dbReference type="PROSITE" id="PS50801"/>
    </source>
</evidence>
<dbReference type="SUPFAM" id="SSF52091">
    <property type="entry name" value="SpoIIaa-like"/>
    <property type="match status" value="1"/>
</dbReference>
<dbReference type="NCBIfam" id="TIGR00377">
    <property type="entry name" value="ant_ant_sig"/>
    <property type="match status" value="1"/>
</dbReference>
<evidence type="ECO:0000256" key="1">
    <source>
        <dbReference type="ARBA" id="ARBA00009013"/>
    </source>
</evidence>
<reference evidence="4 5" key="1">
    <citation type="journal article" date="2019" name="Int. J. Syst. Evol. Microbiol.">
        <title>The Global Catalogue of Microorganisms (GCM) 10K type strain sequencing project: providing services to taxonomists for standard genome sequencing and annotation.</title>
        <authorList>
            <consortium name="The Broad Institute Genomics Platform"/>
            <consortium name="The Broad Institute Genome Sequencing Center for Infectious Disease"/>
            <person name="Wu L."/>
            <person name="Ma J."/>
        </authorList>
    </citation>
    <scope>NUCLEOTIDE SEQUENCE [LARGE SCALE GENOMIC DNA]</scope>
    <source>
        <strain evidence="4 5">JCM 3380</strain>
    </source>
</reference>
<feature type="domain" description="STAS" evidence="3">
    <location>
        <begin position="6"/>
        <end position="115"/>
    </location>
</feature>
<dbReference type="Pfam" id="PF01740">
    <property type="entry name" value="STAS"/>
    <property type="match status" value="1"/>
</dbReference>
<name>A0ABN0UB57_9PSEU</name>
<dbReference type="PANTHER" id="PTHR33495">
    <property type="entry name" value="ANTI-SIGMA FACTOR ANTAGONIST TM_1081-RELATED-RELATED"/>
    <property type="match status" value="1"/>
</dbReference>